<dbReference type="AlphaFoldDB" id="A0AAU8E8U9"/>
<evidence type="ECO:0008006" key="3">
    <source>
        <dbReference type="Google" id="ProtNLM"/>
    </source>
</evidence>
<reference evidence="2" key="1">
    <citation type="submission" date="2024-06" db="EMBL/GenBank/DDBJ databases">
        <title>The Caenorhabditis elegans bacterial microbiome influences microsporidia infection through nutrient limitation and inhibiting parasite invasion.</title>
        <authorList>
            <person name="Tamim El Jarkass H."/>
            <person name="Castelblanco S."/>
            <person name="Kaur M."/>
            <person name="Wan Y.C."/>
            <person name="Ellis A.E."/>
            <person name="Sheldon R.D."/>
            <person name="Lien E.C."/>
            <person name="Burton N.O."/>
            <person name="Wright G.D."/>
            <person name="Reinke A.W."/>
        </authorList>
    </citation>
    <scope>NUCLEOTIDE SEQUENCE</scope>
    <source>
        <strain evidence="2">MYb327</strain>
    </source>
</reference>
<keyword evidence="1" id="KW-0732">Signal</keyword>
<organism evidence="2">
    <name type="scientific">Pseudomonas sp. MYb327</name>
    <dbReference type="NCBI Taxonomy" id="2745230"/>
    <lineage>
        <taxon>Bacteria</taxon>
        <taxon>Pseudomonadati</taxon>
        <taxon>Pseudomonadota</taxon>
        <taxon>Gammaproteobacteria</taxon>
        <taxon>Pseudomonadales</taxon>
        <taxon>Pseudomonadaceae</taxon>
        <taxon>Pseudomonas</taxon>
    </lineage>
</organism>
<name>A0AAU8E8U9_9PSED</name>
<dbReference type="RefSeq" id="WP_339555325.1">
    <property type="nucleotide sequence ID" value="NZ_CP159258.1"/>
</dbReference>
<dbReference type="EMBL" id="CP159258">
    <property type="protein sequence ID" value="XCG76923.1"/>
    <property type="molecule type" value="Genomic_DNA"/>
</dbReference>
<accession>A0AAU8E8U9</accession>
<gene>
    <name evidence="2" type="ORF">ABVN21_12935</name>
</gene>
<feature type="signal peptide" evidence="1">
    <location>
        <begin position="1"/>
        <end position="24"/>
    </location>
</feature>
<evidence type="ECO:0000313" key="2">
    <source>
        <dbReference type="EMBL" id="XCG76923.1"/>
    </source>
</evidence>
<feature type="chain" id="PRO_5043761942" description="DUF560 domain-containing protein" evidence="1">
    <location>
        <begin position="25"/>
        <end position="371"/>
    </location>
</feature>
<sequence>MPLLKRVGVATAILTLPCSGAVYAATWQSAVALPMTVEHDTNPLLNPGNQKAVTRTIIAPDVTLLGTSGVDEFRFGLGVNVERSSDPDIVLDREDPRVLLGWQRETEKGAFGLAAKYVETSTLSTTVLDTGVVAPDGTQKLYSLAGNWKTALTERSTLANDTEYASVDYDIDTLTSYDELSTRFTWSYAWNERTELFTRFGVRHYEPESDAVAESSNSYTPTVGVNYQFSERFKGSMYAGVNKVSGTGDSPTGQGGVTLQYTGERVETSIDASRSTVASGDGGFTEVDDVRGVWSYSIDELSRTGFDASWQDSQGQTPNTLRQYGVWASRELSPFWVARLSFTYKERQQDGVQNANANIIGMTFTYSHPDF</sequence>
<proteinExistence type="predicted"/>
<evidence type="ECO:0000256" key="1">
    <source>
        <dbReference type="SAM" id="SignalP"/>
    </source>
</evidence>
<protein>
    <recommendedName>
        <fullName evidence="3">DUF560 domain-containing protein</fullName>
    </recommendedName>
</protein>